<evidence type="ECO:0000313" key="3">
    <source>
        <dbReference type="Proteomes" id="UP000185434"/>
    </source>
</evidence>
<dbReference type="Proteomes" id="UP000185434">
    <property type="component" value="Chromosome"/>
</dbReference>
<gene>
    <name evidence="2" type="ORF">CFRA_03035</name>
</gene>
<keyword evidence="3" id="KW-1185">Reference proteome</keyword>
<sequence length="229" mass="23534">MSADTGALVPLPGTAVLMMLDPQAAPPRPPGPRAARETDGVHPPDGGRSPDGDRGGPGSSGRHRPKAVRGRPGPTAPRRLALARVTRALHVIFGVCGPRALESAAYGRQVRLHAAARRAERAAARRTGRAGVDRTGPGAAAAWPTAPRAATEVRVLSLHLRPAPAPGHGRTNARTPGREDGDAPAPGRGAGASEIDGRVEVFGSCRVDGRVHAFVACLDGGRLDVLRVG</sequence>
<feature type="region of interest" description="Disordered" evidence="1">
    <location>
        <begin position="123"/>
        <end position="142"/>
    </location>
</feature>
<organism evidence="2 3">
    <name type="scientific">Corynebacterium frankenforstense DSM 45800</name>
    <dbReference type="NCBI Taxonomy" id="1437875"/>
    <lineage>
        <taxon>Bacteria</taxon>
        <taxon>Bacillati</taxon>
        <taxon>Actinomycetota</taxon>
        <taxon>Actinomycetes</taxon>
        <taxon>Mycobacteriales</taxon>
        <taxon>Corynebacteriaceae</taxon>
        <taxon>Corynebacterium</taxon>
    </lineage>
</organism>
<dbReference type="STRING" id="1437875.CFRA_03035"/>
<dbReference type="AlphaFoldDB" id="A0A1L7CRH6"/>
<protein>
    <submittedName>
        <fullName evidence="2">Uncharacterized protein</fullName>
    </submittedName>
</protein>
<proteinExistence type="predicted"/>
<dbReference type="RefSeq" id="WP_075663396.1">
    <property type="nucleotide sequence ID" value="NZ_CP009247.1"/>
</dbReference>
<name>A0A1L7CRH6_9CORY</name>
<accession>A0A1L7CRH6</accession>
<evidence type="ECO:0000256" key="1">
    <source>
        <dbReference type="SAM" id="MobiDB-lite"/>
    </source>
</evidence>
<evidence type="ECO:0000313" key="2">
    <source>
        <dbReference type="EMBL" id="APT88419.1"/>
    </source>
</evidence>
<feature type="region of interest" description="Disordered" evidence="1">
    <location>
        <begin position="161"/>
        <end position="194"/>
    </location>
</feature>
<dbReference type="EMBL" id="CP009247">
    <property type="protein sequence ID" value="APT88419.1"/>
    <property type="molecule type" value="Genomic_DNA"/>
</dbReference>
<reference evidence="2 3" key="1">
    <citation type="submission" date="2014-08" db="EMBL/GenBank/DDBJ databases">
        <title>Complete genome sequence of Corynebacterium frankenforstense ST18(T) (=DSM 45800(T)), isolated from raw cow milk.</title>
        <authorList>
            <person name="Ruckert C."/>
            <person name="Albersmeier A."/>
            <person name="Winkler A."/>
            <person name="Lipski A."/>
            <person name="Kalinowski J."/>
        </authorList>
    </citation>
    <scope>NUCLEOTIDE SEQUENCE [LARGE SCALE GENOMIC DNA]</scope>
    <source>
        <strain evidence="2 3">ST18</strain>
    </source>
</reference>
<feature type="region of interest" description="Disordered" evidence="1">
    <location>
        <begin position="19"/>
        <end position="78"/>
    </location>
</feature>
<dbReference type="KEGG" id="cfk:CFRA_03035"/>